<evidence type="ECO:0000313" key="1">
    <source>
        <dbReference type="EMBL" id="TYH13584.1"/>
    </source>
</evidence>
<proteinExistence type="predicted"/>
<protein>
    <submittedName>
        <fullName evidence="1">Uncharacterized protein</fullName>
    </submittedName>
</protein>
<accession>A0A5D2G5T5</accession>
<evidence type="ECO:0000313" key="2">
    <source>
        <dbReference type="Proteomes" id="UP000323506"/>
    </source>
</evidence>
<reference evidence="1 2" key="1">
    <citation type="submission" date="2019-06" db="EMBL/GenBank/DDBJ databases">
        <title>WGS assembly of Gossypium darwinii.</title>
        <authorList>
            <person name="Chen Z.J."/>
            <person name="Sreedasyam A."/>
            <person name="Ando A."/>
            <person name="Song Q."/>
            <person name="De L."/>
            <person name="Hulse-Kemp A."/>
            <person name="Ding M."/>
            <person name="Ye W."/>
            <person name="Kirkbride R."/>
            <person name="Jenkins J."/>
            <person name="Plott C."/>
            <person name="Lovell J."/>
            <person name="Lin Y.-M."/>
            <person name="Vaughn R."/>
            <person name="Liu B."/>
            <person name="Li W."/>
            <person name="Simpson S."/>
            <person name="Scheffler B."/>
            <person name="Saski C."/>
            <person name="Grover C."/>
            <person name="Hu G."/>
            <person name="Conover J."/>
            <person name="Carlson J."/>
            <person name="Shu S."/>
            <person name="Boston L."/>
            <person name="Williams M."/>
            <person name="Peterson D."/>
            <person name="Mcgee K."/>
            <person name="Jones D."/>
            <person name="Wendel J."/>
            <person name="Stelly D."/>
            <person name="Grimwood J."/>
            <person name="Schmutz J."/>
        </authorList>
    </citation>
    <scope>NUCLEOTIDE SEQUENCE [LARGE SCALE GENOMIC DNA]</scope>
    <source>
        <strain evidence="1">1808015.09</strain>
    </source>
</reference>
<gene>
    <name evidence="1" type="ORF">ES288_A06G149800v1</name>
</gene>
<dbReference type="EMBL" id="CM017693">
    <property type="protein sequence ID" value="TYH13584.1"/>
    <property type="molecule type" value="Genomic_DNA"/>
</dbReference>
<dbReference type="AlphaFoldDB" id="A0A5D2G5T5"/>
<sequence>MRYWPSTIQGPWSFRRSCSCSWMQMREIKAMLLHFKPGKCVHIFFPLNSVKMVEIKYAEKLTRELINWPVFFSIRLPVFNWLGNHRMGFSVFFKMI</sequence>
<keyword evidence="2" id="KW-1185">Reference proteome</keyword>
<dbReference type="Proteomes" id="UP000323506">
    <property type="component" value="Chromosome A06"/>
</dbReference>
<organism evidence="1 2">
    <name type="scientific">Gossypium darwinii</name>
    <name type="common">Darwin's cotton</name>
    <name type="synonym">Gossypium barbadense var. darwinii</name>
    <dbReference type="NCBI Taxonomy" id="34276"/>
    <lineage>
        <taxon>Eukaryota</taxon>
        <taxon>Viridiplantae</taxon>
        <taxon>Streptophyta</taxon>
        <taxon>Embryophyta</taxon>
        <taxon>Tracheophyta</taxon>
        <taxon>Spermatophyta</taxon>
        <taxon>Magnoliopsida</taxon>
        <taxon>eudicotyledons</taxon>
        <taxon>Gunneridae</taxon>
        <taxon>Pentapetalae</taxon>
        <taxon>rosids</taxon>
        <taxon>malvids</taxon>
        <taxon>Malvales</taxon>
        <taxon>Malvaceae</taxon>
        <taxon>Malvoideae</taxon>
        <taxon>Gossypium</taxon>
    </lineage>
</organism>
<name>A0A5D2G5T5_GOSDA</name>